<comment type="caution">
    <text evidence="6">The sequence shown here is derived from an EMBL/GenBank/DDBJ whole genome shotgun (WGS) entry which is preliminary data.</text>
</comment>
<reference evidence="6 7" key="1">
    <citation type="submission" date="2017-07" db="EMBL/GenBank/DDBJ databases">
        <title>Genome sequencing and assembly of Paenibacillus rigui.</title>
        <authorList>
            <person name="Mayilraj S."/>
        </authorList>
    </citation>
    <scope>NUCLEOTIDE SEQUENCE [LARGE SCALE GENOMIC DNA]</scope>
    <source>
        <strain evidence="6 7">JCM 16352</strain>
    </source>
</reference>
<evidence type="ECO:0000256" key="4">
    <source>
        <dbReference type="SAM" id="MobiDB-lite"/>
    </source>
</evidence>
<dbReference type="EMBL" id="NMQW01000053">
    <property type="protein sequence ID" value="OXM82974.1"/>
    <property type="molecule type" value="Genomic_DNA"/>
</dbReference>
<dbReference type="SMART" id="SM00347">
    <property type="entry name" value="HTH_MARR"/>
    <property type="match status" value="1"/>
</dbReference>
<dbReference type="PRINTS" id="PR00598">
    <property type="entry name" value="HTHMARR"/>
</dbReference>
<organism evidence="6 7">
    <name type="scientific">Paenibacillus rigui</name>
    <dbReference type="NCBI Taxonomy" id="554312"/>
    <lineage>
        <taxon>Bacteria</taxon>
        <taxon>Bacillati</taxon>
        <taxon>Bacillota</taxon>
        <taxon>Bacilli</taxon>
        <taxon>Bacillales</taxon>
        <taxon>Paenibacillaceae</taxon>
        <taxon>Paenibacillus</taxon>
    </lineage>
</organism>
<dbReference type="CDD" id="cd00090">
    <property type="entry name" value="HTH_ARSR"/>
    <property type="match status" value="1"/>
</dbReference>
<proteinExistence type="predicted"/>
<keyword evidence="7" id="KW-1185">Reference proteome</keyword>
<dbReference type="PROSITE" id="PS50995">
    <property type="entry name" value="HTH_MARR_2"/>
    <property type="match status" value="1"/>
</dbReference>
<dbReference type="InterPro" id="IPR022689">
    <property type="entry name" value="Iron_dep_repressor"/>
</dbReference>
<dbReference type="Pfam" id="PF01047">
    <property type="entry name" value="MarR"/>
    <property type="match status" value="1"/>
</dbReference>
<dbReference type="GO" id="GO:0003700">
    <property type="term" value="F:DNA-binding transcription factor activity"/>
    <property type="evidence" value="ECO:0007669"/>
    <property type="project" value="InterPro"/>
</dbReference>
<dbReference type="InterPro" id="IPR036390">
    <property type="entry name" value="WH_DNA-bd_sf"/>
</dbReference>
<dbReference type="OrthoDB" id="163346at2"/>
<dbReference type="GO" id="GO:0003677">
    <property type="term" value="F:DNA binding"/>
    <property type="evidence" value="ECO:0007669"/>
    <property type="project" value="UniProtKB-KW"/>
</dbReference>
<feature type="domain" description="HTH marR-type" evidence="5">
    <location>
        <begin position="5"/>
        <end position="142"/>
    </location>
</feature>
<dbReference type="InterPro" id="IPR036388">
    <property type="entry name" value="WH-like_DNA-bd_sf"/>
</dbReference>
<dbReference type="InterPro" id="IPR011991">
    <property type="entry name" value="ArsR-like_HTH"/>
</dbReference>
<sequence length="163" mass="17961">MGGDMNPAAQELMRAFRQFGRASWQHRSVDGMKSSEMMTLFCIRRHMKPDSSGMKVSEISGLLQVTSPTVTQMINSMEEQGLVERAMDPSDRRAVRVKLTDKGEQLAAKMSETMSASFNGLVEHLGEEQSRQLAVLLNKACEYYDGNPLKPKDASGSNGGGEE</sequence>
<dbReference type="SUPFAM" id="SSF46785">
    <property type="entry name" value="Winged helix' DNA-binding domain"/>
    <property type="match status" value="1"/>
</dbReference>
<dbReference type="InterPro" id="IPR000835">
    <property type="entry name" value="HTH_MarR-typ"/>
</dbReference>
<gene>
    <name evidence="6" type="ORF">CF651_28630</name>
</gene>
<dbReference type="Proteomes" id="UP000215509">
    <property type="component" value="Unassembled WGS sequence"/>
</dbReference>
<dbReference type="SMART" id="SM00529">
    <property type="entry name" value="HTH_DTXR"/>
    <property type="match status" value="1"/>
</dbReference>
<keyword evidence="3" id="KW-0804">Transcription</keyword>
<evidence type="ECO:0000313" key="6">
    <source>
        <dbReference type="EMBL" id="OXM82974.1"/>
    </source>
</evidence>
<dbReference type="AlphaFoldDB" id="A0A229UHU1"/>
<accession>A0A229UHU1</accession>
<feature type="region of interest" description="Disordered" evidence="4">
    <location>
        <begin position="144"/>
        <end position="163"/>
    </location>
</feature>
<dbReference type="GO" id="GO:0046914">
    <property type="term" value="F:transition metal ion binding"/>
    <property type="evidence" value="ECO:0007669"/>
    <property type="project" value="InterPro"/>
</dbReference>
<keyword evidence="1" id="KW-0805">Transcription regulation</keyword>
<evidence type="ECO:0000259" key="5">
    <source>
        <dbReference type="PROSITE" id="PS50995"/>
    </source>
</evidence>
<evidence type="ECO:0000256" key="2">
    <source>
        <dbReference type="ARBA" id="ARBA00023125"/>
    </source>
</evidence>
<evidence type="ECO:0000256" key="3">
    <source>
        <dbReference type="ARBA" id="ARBA00023163"/>
    </source>
</evidence>
<dbReference type="Gene3D" id="1.10.10.10">
    <property type="entry name" value="Winged helix-like DNA-binding domain superfamily/Winged helix DNA-binding domain"/>
    <property type="match status" value="1"/>
</dbReference>
<dbReference type="PANTHER" id="PTHR42756">
    <property type="entry name" value="TRANSCRIPTIONAL REGULATOR, MARR"/>
    <property type="match status" value="1"/>
</dbReference>
<keyword evidence="2" id="KW-0238">DNA-binding</keyword>
<evidence type="ECO:0000256" key="1">
    <source>
        <dbReference type="ARBA" id="ARBA00023015"/>
    </source>
</evidence>
<name>A0A229UHU1_9BACL</name>
<evidence type="ECO:0000313" key="7">
    <source>
        <dbReference type="Proteomes" id="UP000215509"/>
    </source>
</evidence>
<dbReference type="PANTHER" id="PTHR42756:SF1">
    <property type="entry name" value="TRANSCRIPTIONAL REPRESSOR OF EMRAB OPERON"/>
    <property type="match status" value="1"/>
</dbReference>
<protein>
    <submittedName>
        <fullName evidence="6">MarR family transcriptional regulator</fullName>
    </submittedName>
</protein>
<dbReference type="RefSeq" id="WP_094018277.1">
    <property type="nucleotide sequence ID" value="NZ_NMQW01000053.1"/>
</dbReference>